<dbReference type="Proteomes" id="UP001222770">
    <property type="component" value="Unassembled WGS sequence"/>
</dbReference>
<dbReference type="SUPFAM" id="SSF50249">
    <property type="entry name" value="Nucleic acid-binding proteins"/>
    <property type="match status" value="1"/>
</dbReference>
<organism evidence="2 3">
    <name type="scientific">Novosphingobium cyanobacteriorum</name>
    <dbReference type="NCBI Taxonomy" id="3024215"/>
    <lineage>
        <taxon>Bacteria</taxon>
        <taxon>Pseudomonadati</taxon>
        <taxon>Pseudomonadota</taxon>
        <taxon>Alphaproteobacteria</taxon>
        <taxon>Sphingomonadales</taxon>
        <taxon>Sphingomonadaceae</taxon>
        <taxon>Novosphingobium</taxon>
    </lineage>
</organism>
<comment type="caution">
    <text evidence="2">The sequence shown here is derived from an EMBL/GenBank/DDBJ whole genome shotgun (WGS) entry which is preliminary data.</text>
</comment>
<dbReference type="RefSeq" id="WP_277279364.1">
    <property type="nucleotide sequence ID" value="NZ_JAROCY010000015.1"/>
</dbReference>
<gene>
    <name evidence="2" type="ORF">POM99_15380</name>
</gene>
<dbReference type="EMBL" id="JAROCY010000015">
    <property type="protein sequence ID" value="MDF8334589.1"/>
    <property type="molecule type" value="Genomic_DNA"/>
</dbReference>
<proteinExistence type="predicted"/>
<protein>
    <submittedName>
        <fullName evidence="2">Zn-ribbon domain-containing OB-fold protein</fullName>
    </submittedName>
</protein>
<accession>A0ABT6CKY6</accession>
<dbReference type="Pfam" id="PF01796">
    <property type="entry name" value="OB_ChsH2_C"/>
    <property type="match status" value="1"/>
</dbReference>
<dbReference type="Gene3D" id="6.10.30.10">
    <property type="match status" value="1"/>
</dbReference>
<evidence type="ECO:0000313" key="2">
    <source>
        <dbReference type="EMBL" id="MDF8334589.1"/>
    </source>
</evidence>
<name>A0ABT6CKY6_9SPHN</name>
<evidence type="ECO:0000259" key="1">
    <source>
        <dbReference type="Pfam" id="PF01796"/>
    </source>
</evidence>
<sequence>MTQAPPTATYFQHLAEGRFMIQRSPSTGEWVFYPRMVAPVSGANDLEWVEPSGLGTVYAVTVKRAKPPAPNVSIAIVELDEGPRMMSHVQGIEADQVRIGMRVRARIVDGLDDNKIVVFEPEAAA</sequence>
<dbReference type="InterPro" id="IPR052513">
    <property type="entry name" value="Thioester_dehydratase-like"/>
</dbReference>
<dbReference type="InterPro" id="IPR002878">
    <property type="entry name" value="ChsH2_C"/>
</dbReference>
<dbReference type="InterPro" id="IPR012340">
    <property type="entry name" value="NA-bd_OB-fold"/>
</dbReference>
<keyword evidence="3" id="KW-1185">Reference proteome</keyword>
<evidence type="ECO:0000313" key="3">
    <source>
        <dbReference type="Proteomes" id="UP001222770"/>
    </source>
</evidence>
<feature type="domain" description="ChsH2 C-terminal OB-fold" evidence="1">
    <location>
        <begin position="48"/>
        <end position="107"/>
    </location>
</feature>
<reference evidence="2 3" key="1">
    <citation type="submission" date="2023-03" db="EMBL/GenBank/DDBJ databases">
        <title>Novosphingobium cyanobacteriorum sp. nov., isolated from a eutrophic reservoir during the Microcystis bloom period.</title>
        <authorList>
            <person name="Kang M."/>
            <person name="Le V."/>
            <person name="Ko S.-R."/>
            <person name="Lee S.-A."/>
            <person name="Ahn C.-Y."/>
        </authorList>
    </citation>
    <scope>NUCLEOTIDE SEQUENCE [LARGE SCALE GENOMIC DNA]</scope>
    <source>
        <strain evidence="2 3">HBC54</strain>
    </source>
</reference>
<dbReference type="PANTHER" id="PTHR34075:SF5">
    <property type="entry name" value="BLR3430 PROTEIN"/>
    <property type="match status" value="1"/>
</dbReference>
<dbReference type="PANTHER" id="PTHR34075">
    <property type="entry name" value="BLR3430 PROTEIN"/>
    <property type="match status" value="1"/>
</dbReference>